<name>A0A9P9AUU4_9HYPO</name>
<evidence type="ECO:0000313" key="2">
    <source>
        <dbReference type="EMBL" id="KAH6898218.1"/>
    </source>
</evidence>
<protein>
    <submittedName>
        <fullName evidence="2">Uncharacterized protein</fullName>
    </submittedName>
</protein>
<keyword evidence="3" id="KW-1185">Reference proteome</keyword>
<accession>A0A9P9AUU4</accession>
<organism evidence="2 3">
    <name type="scientific">Thelonectria olida</name>
    <dbReference type="NCBI Taxonomy" id="1576542"/>
    <lineage>
        <taxon>Eukaryota</taxon>
        <taxon>Fungi</taxon>
        <taxon>Dikarya</taxon>
        <taxon>Ascomycota</taxon>
        <taxon>Pezizomycotina</taxon>
        <taxon>Sordariomycetes</taxon>
        <taxon>Hypocreomycetidae</taxon>
        <taxon>Hypocreales</taxon>
        <taxon>Nectriaceae</taxon>
        <taxon>Thelonectria</taxon>
    </lineage>
</organism>
<evidence type="ECO:0000313" key="3">
    <source>
        <dbReference type="Proteomes" id="UP000777438"/>
    </source>
</evidence>
<feature type="region of interest" description="Disordered" evidence="1">
    <location>
        <begin position="160"/>
        <end position="195"/>
    </location>
</feature>
<dbReference type="OrthoDB" id="4505928at2759"/>
<reference evidence="2 3" key="1">
    <citation type="journal article" date="2021" name="Nat. Commun.">
        <title>Genetic determinants of endophytism in the Arabidopsis root mycobiome.</title>
        <authorList>
            <person name="Mesny F."/>
            <person name="Miyauchi S."/>
            <person name="Thiergart T."/>
            <person name="Pickel B."/>
            <person name="Atanasova L."/>
            <person name="Karlsson M."/>
            <person name="Huettel B."/>
            <person name="Barry K.W."/>
            <person name="Haridas S."/>
            <person name="Chen C."/>
            <person name="Bauer D."/>
            <person name="Andreopoulos W."/>
            <person name="Pangilinan J."/>
            <person name="LaButti K."/>
            <person name="Riley R."/>
            <person name="Lipzen A."/>
            <person name="Clum A."/>
            <person name="Drula E."/>
            <person name="Henrissat B."/>
            <person name="Kohler A."/>
            <person name="Grigoriev I.V."/>
            <person name="Martin F.M."/>
            <person name="Hacquard S."/>
        </authorList>
    </citation>
    <scope>NUCLEOTIDE SEQUENCE [LARGE SCALE GENOMIC DNA]</scope>
    <source>
        <strain evidence="2 3">MPI-CAGE-CH-0241</strain>
    </source>
</reference>
<dbReference type="AlphaFoldDB" id="A0A9P9AUU4"/>
<evidence type="ECO:0000256" key="1">
    <source>
        <dbReference type="SAM" id="MobiDB-lite"/>
    </source>
</evidence>
<dbReference type="EMBL" id="JAGPYM010000002">
    <property type="protein sequence ID" value="KAH6898218.1"/>
    <property type="molecule type" value="Genomic_DNA"/>
</dbReference>
<comment type="caution">
    <text evidence="2">The sequence shown here is derived from an EMBL/GenBank/DDBJ whole genome shotgun (WGS) entry which is preliminary data.</text>
</comment>
<sequence>MQRVARVVAAENVALKGLLATKGVASDEVEAHLHTSGVTKSPMQSQVQTLPQMAPQANVAMPPLSVWEDLAGTRESRLEPIREMQMQYDPRLDTPYKMPSPAPSASSSIITSTPSAPASISVPISTPLPALTPVSCGPSPTHMAMPPQTMQPRPCSPVIPIPRLSSSMAPDRSLPPLQQQSDLSPKRQGSSAGGLINGLRLPMVLDKPPSSMVQSQLDHGCYAQSNLKPKLGCRPKPQAEHYRCHSHTLPRPHMMGHHRHDQTHCVEAASILARLRGNSDDSLTLAGLGCSDNKDFMVRNTDLLQLMD</sequence>
<feature type="compositionally biased region" description="Polar residues" evidence="1">
    <location>
        <begin position="176"/>
        <end position="190"/>
    </location>
</feature>
<gene>
    <name evidence="2" type="ORF">B0T10DRAFT_101833</name>
</gene>
<proteinExistence type="predicted"/>
<dbReference type="Proteomes" id="UP000777438">
    <property type="component" value="Unassembled WGS sequence"/>
</dbReference>